<dbReference type="EMBL" id="FQYU01000001">
    <property type="protein sequence ID" value="SHI60156.1"/>
    <property type="molecule type" value="Genomic_DNA"/>
</dbReference>
<evidence type="ECO:0000313" key="2">
    <source>
        <dbReference type="Proteomes" id="UP000184543"/>
    </source>
</evidence>
<sequence length="105" mass="11596">MALLLSVLTIFLSSYPCCQETSPCSEISCADNIGNDGSEDVPHGKDHPCSPFTTCGRCAGFTLSFTQFTFDLVEPEIKIPPVPYLAPLPKEVYFHELKPPRIFEV</sequence>
<organism evidence="1 2">
    <name type="scientific">Pseudozobellia thermophila</name>
    <dbReference type="NCBI Taxonomy" id="192903"/>
    <lineage>
        <taxon>Bacteria</taxon>
        <taxon>Pseudomonadati</taxon>
        <taxon>Bacteroidota</taxon>
        <taxon>Flavobacteriia</taxon>
        <taxon>Flavobacteriales</taxon>
        <taxon>Flavobacteriaceae</taxon>
        <taxon>Pseudozobellia</taxon>
    </lineage>
</organism>
<keyword evidence="2" id="KW-1185">Reference proteome</keyword>
<name>A0A1M6CGP3_9FLAO</name>
<accession>A0A1M6CGP3</accession>
<proteinExistence type="predicted"/>
<evidence type="ECO:0000313" key="1">
    <source>
        <dbReference type="EMBL" id="SHI60156.1"/>
    </source>
</evidence>
<gene>
    <name evidence="1" type="ORF">SAMN04488513_101758</name>
</gene>
<protein>
    <submittedName>
        <fullName evidence="1">Uncharacterized protein</fullName>
    </submittedName>
</protein>
<dbReference type="Proteomes" id="UP000184543">
    <property type="component" value="Unassembled WGS sequence"/>
</dbReference>
<dbReference type="AlphaFoldDB" id="A0A1M6CGP3"/>
<reference evidence="2" key="1">
    <citation type="submission" date="2016-11" db="EMBL/GenBank/DDBJ databases">
        <authorList>
            <person name="Varghese N."/>
            <person name="Submissions S."/>
        </authorList>
    </citation>
    <scope>NUCLEOTIDE SEQUENCE [LARGE SCALE GENOMIC DNA]</scope>
    <source>
        <strain evidence="2">DSM 19858</strain>
    </source>
</reference>